<gene>
    <name evidence="1" type="ORF">TIFTF001_054649</name>
</gene>
<sequence>MMIAGNSCPHKENVGYGDG</sequence>
<evidence type="ECO:0000313" key="1">
    <source>
        <dbReference type="EMBL" id="GMN71781.1"/>
    </source>
</evidence>
<dbReference type="AlphaFoldDB" id="A0AA88JGV6"/>
<name>A0AA88JGV6_FICCA</name>
<protein>
    <submittedName>
        <fullName evidence="1">Uncharacterized protein</fullName>
    </submittedName>
</protein>
<accession>A0AA88JGV6</accession>
<organism evidence="1 2">
    <name type="scientific">Ficus carica</name>
    <name type="common">Common fig</name>
    <dbReference type="NCBI Taxonomy" id="3494"/>
    <lineage>
        <taxon>Eukaryota</taxon>
        <taxon>Viridiplantae</taxon>
        <taxon>Streptophyta</taxon>
        <taxon>Embryophyta</taxon>
        <taxon>Tracheophyta</taxon>
        <taxon>Spermatophyta</taxon>
        <taxon>Magnoliopsida</taxon>
        <taxon>eudicotyledons</taxon>
        <taxon>Gunneridae</taxon>
        <taxon>Pentapetalae</taxon>
        <taxon>rosids</taxon>
        <taxon>fabids</taxon>
        <taxon>Rosales</taxon>
        <taxon>Moraceae</taxon>
        <taxon>Ficeae</taxon>
        <taxon>Ficus</taxon>
    </lineage>
</organism>
<evidence type="ECO:0000313" key="2">
    <source>
        <dbReference type="Proteomes" id="UP001187192"/>
    </source>
</evidence>
<comment type="caution">
    <text evidence="1">The sequence shown here is derived from an EMBL/GenBank/DDBJ whole genome shotgun (WGS) entry which is preliminary data.</text>
</comment>
<reference evidence="1" key="1">
    <citation type="submission" date="2023-07" db="EMBL/GenBank/DDBJ databases">
        <title>draft genome sequence of fig (Ficus carica).</title>
        <authorList>
            <person name="Takahashi T."/>
            <person name="Nishimura K."/>
        </authorList>
    </citation>
    <scope>NUCLEOTIDE SEQUENCE</scope>
</reference>
<proteinExistence type="predicted"/>
<dbReference type="EMBL" id="BTGU01015320">
    <property type="protein sequence ID" value="GMN71781.1"/>
    <property type="molecule type" value="Genomic_DNA"/>
</dbReference>
<keyword evidence="2" id="KW-1185">Reference proteome</keyword>
<dbReference type="Proteomes" id="UP001187192">
    <property type="component" value="Unassembled WGS sequence"/>
</dbReference>